<dbReference type="Gene3D" id="1.10.10.10">
    <property type="entry name" value="Winged helix-like DNA-binding domain superfamily/Winged helix DNA-binding domain"/>
    <property type="match status" value="1"/>
</dbReference>
<sequence length="92" mass="11101">MEEKIYIKICKAFSDVNRMKIFKMLLEKDMCAFEILKFMNCSQPTLSYHMKLLVDSTIIDAEKRGLWMHYEVNYAVLEEFQNYFKVEKKAEK</sequence>
<dbReference type="GO" id="GO:0003700">
    <property type="term" value="F:DNA-binding transcription factor activity"/>
    <property type="evidence" value="ECO:0007669"/>
    <property type="project" value="InterPro"/>
</dbReference>
<dbReference type="PANTHER" id="PTHR33154">
    <property type="entry name" value="TRANSCRIPTIONAL REGULATOR, ARSR FAMILY"/>
    <property type="match status" value="1"/>
</dbReference>
<evidence type="ECO:0000256" key="1">
    <source>
        <dbReference type="ARBA" id="ARBA00023015"/>
    </source>
</evidence>
<reference evidence="5" key="1">
    <citation type="submission" date="2020-10" db="EMBL/GenBank/DDBJ databases">
        <authorList>
            <person name="Gilroy R."/>
        </authorList>
    </citation>
    <scope>NUCLEOTIDE SEQUENCE</scope>
    <source>
        <strain evidence="5">1063</strain>
    </source>
</reference>
<feature type="domain" description="HTH arsR-type" evidence="4">
    <location>
        <begin position="1"/>
        <end position="91"/>
    </location>
</feature>
<name>A0A9D1HTS0_9FIRM</name>
<dbReference type="InterPro" id="IPR036390">
    <property type="entry name" value="WH_DNA-bd_sf"/>
</dbReference>
<keyword evidence="2" id="KW-0238">DNA-binding</keyword>
<dbReference type="InterPro" id="IPR011991">
    <property type="entry name" value="ArsR-like_HTH"/>
</dbReference>
<protein>
    <submittedName>
        <fullName evidence="5">Winged helix-turn-helix transcriptional regulator</fullName>
    </submittedName>
</protein>
<accession>A0A9D1HTS0</accession>
<dbReference type="PANTHER" id="PTHR33154:SF18">
    <property type="entry name" value="ARSENICAL RESISTANCE OPERON REPRESSOR"/>
    <property type="match status" value="1"/>
</dbReference>
<dbReference type="EMBL" id="DVMN01000116">
    <property type="protein sequence ID" value="HIU21852.1"/>
    <property type="molecule type" value="Genomic_DNA"/>
</dbReference>
<dbReference type="SUPFAM" id="SSF46785">
    <property type="entry name" value="Winged helix' DNA-binding domain"/>
    <property type="match status" value="1"/>
</dbReference>
<dbReference type="Proteomes" id="UP000824088">
    <property type="component" value="Unassembled WGS sequence"/>
</dbReference>
<dbReference type="InterPro" id="IPR036388">
    <property type="entry name" value="WH-like_DNA-bd_sf"/>
</dbReference>
<gene>
    <name evidence="5" type="ORF">IAD51_06485</name>
</gene>
<keyword evidence="1" id="KW-0805">Transcription regulation</keyword>
<evidence type="ECO:0000313" key="6">
    <source>
        <dbReference type="Proteomes" id="UP000824088"/>
    </source>
</evidence>
<evidence type="ECO:0000256" key="2">
    <source>
        <dbReference type="ARBA" id="ARBA00023125"/>
    </source>
</evidence>
<dbReference type="AlphaFoldDB" id="A0A9D1HTS0"/>
<organism evidence="5 6">
    <name type="scientific">Candidatus Limadaptatus stercorigallinarum</name>
    <dbReference type="NCBI Taxonomy" id="2840845"/>
    <lineage>
        <taxon>Bacteria</taxon>
        <taxon>Bacillati</taxon>
        <taxon>Bacillota</taxon>
        <taxon>Clostridia</taxon>
        <taxon>Eubacteriales</taxon>
        <taxon>Candidatus Limadaptatus</taxon>
    </lineage>
</organism>
<dbReference type="Pfam" id="PF01022">
    <property type="entry name" value="HTH_5"/>
    <property type="match status" value="1"/>
</dbReference>
<evidence type="ECO:0000313" key="5">
    <source>
        <dbReference type="EMBL" id="HIU21852.1"/>
    </source>
</evidence>
<reference evidence="5" key="2">
    <citation type="journal article" date="2021" name="PeerJ">
        <title>Extensive microbial diversity within the chicken gut microbiome revealed by metagenomics and culture.</title>
        <authorList>
            <person name="Gilroy R."/>
            <person name="Ravi A."/>
            <person name="Getino M."/>
            <person name="Pursley I."/>
            <person name="Horton D.L."/>
            <person name="Alikhan N.F."/>
            <person name="Baker D."/>
            <person name="Gharbi K."/>
            <person name="Hall N."/>
            <person name="Watson M."/>
            <person name="Adriaenssens E.M."/>
            <person name="Foster-Nyarko E."/>
            <person name="Jarju S."/>
            <person name="Secka A."/>
            <person name="Antonio M."/>
            <person name="Oren A."/>
            <person name="Chaudhuri R.R."/>
            <person name="La Ragione R."/>
            <person name="Hildebrand F."/>
            <person name="Pallen M.J."/>
        </authorList>
    </citation>
    <scope>NUCLEOTIDE SEQUENCE</scope>
    <source>
        <strain evidence="5">1063</strain>
    </source>
</reference>
<evidence type="ECO:0000259" key="4">
    <source>
        <dbReference type="PROSITE" id="PS50987"/>
    </source>
</evidence>
<dbReference type="PROSITE" id="PS50987">
    <property type="entry name" value="HTH_ARSR_2"/>
    <property type="match status" value="1"/>
</dbReference>
<dbReference type="NCBIfam" id="NF033788">
    <property type="entry name" value="HTH_metalloreg"/>
    <property type="match status" value="1"/>
</dbReference>
<dbReference type="InterPro" id="IPR051081">
    <property type="entry name" value="HTH_MetalResp_TranReg"/>
</dbReference>
<dbReference type="SMART" id="SM00418">
    <property type="entry name" value="HTH_ARSR"/>
    <property type="match status" value="1"/>
</dbReference>
<dbReference type="InterPro" id="IPR001845">
    <property type="entry name" value="HTH_ArsR_DNA-bd_dom"/>
</dbReference>
<dbReference type="GO" id="GO:0003677">
    <property type="term" value="F:DNA binding"/>
    <property type="evidence" value="ECO:0007669"/>
    <property type="project" value="UniProtKB-KW"/>
</dbReference>
<dbReference type="PRINTS" id="PR00778">
    <property type="entry name" value="HTHARSR"/>
</dbReference>
<proteinExistence type="predicted"/>
<comment type="caution">
    <text evidence="5">The sequence shown here is derived from an EMBL/GenBank/DDBJ whole genome shotgun (WGS) entry which is preliminary data.</text>
</comment>
<dbReference type="CDD" id="cd00090">
    <property type="entry name" value="HTH_ARSR"/>
    <property type="match status" value="1"/>
</dbReference>
<keyword evidence="3" id="KW-0804">Transcription</keyword>
<evidence type="ECO:0000256" key="3">
    <source>
        <dbReference type="ARBA" id="ARBA00023163"/>
    </source>
</evidence>